<keyword evidence="8" id="KW-1185">Reference proteome</keyword>
<comment type="caution">
    <text evidence="7">The sequence shown here is derived from an EMBL/GenBank/DDBJ whole genome shotgun (WGS) entry which is preliminary data.</text>
</comment>
<evidence type="ECO:0000256" key="3">
    <source>
        <dbReference type="ARBA" id="ARBA00023163"/>
    </source>
</evidence>
<dbReference type="Proteomes" id="UP000193529">
    <property type="component" value="Unassembled WGS sequence"/>
</dbReference>
<feature type="region of interest" description="Disordered" evidence="5">
    <location>
        <begin position="1"/>
        <end position="30"/>
    </location>
</feature>
<evidence type="ECO:0000313" key="7">
    <source>
        <dbReference type="EMBL" id="ORW26269.1"/>
    </source>
</evidence>
<evidence type="ECO:0000259" key="6">
    <source>
        <dbReference type="PROSITE" id="PS50977"/>
    </source>
</evidence>
<evidence type="ECO:0000256" key="4">
    <source>
        <dbReference type="PROSITE-ProRule" id="PRU00335"/>
    </source>
</evidence>
<protein>
    <submittedName>
        <fullName evidence="7">TetR family transcriptional regulator</fullName>
    </submittedName>
</protein>
<dbReference type="SUPFAM" id="SSF46689">
    <property type="entry name" value="Homeodomain-like"/>
    <property type="match status" value="1"/>
</dbReference>
<dbReference type="PANTHER" id="PTHR30055:SF234">
    <property type="entry name" value="HTH-TYPE TRANSCRIPTIONAL REGULATOR BETI"/>
    <property type="match status" value="1"/>
</dbReference>
<dbReference type="GO" id="GO:0003700">
    <property type="term" value="F:DNA-binding transcription factor activity"/>
    <property type="evidence" value="ECO:0007669"/>
    <property type="project" value="TreeGrafter"/>
</dbReference>
<dbReference type="InterPro" id="IPR009057">
    <property type="entry name" value="Homeodomain-like_sf"/>
</dbReference>
<evidence type="ECO:0000313" key="8">
    <source>
        <dbReference type="Proteomes" id="UP000193529"/>
    </source>
</evidence>
<gene>
    <name evidence="7" type="ORF">AWC19_04670</name>
</gene>
<reference evidence="7 8" key="1">
    <citation type="submission" date="2016-01" db="EMBL/GenBank/DDBJ databases">
        <title>The new phylogeny of the genus Mycobacterium.</title>
        <authorList>
            <person name="Tarcisio F."/>
            <person name="Conor M."/>
            <person name="Antonella G."/>
            <person name="Elisabetta G."/>
            <person name="Giulia F.S."/>
            <person name="Sara T."/>
            <person name="Anna F."/>
            <person name="Clotilde B."/>
            <person name="Roberto B."/>
            <person name="Veronica D.S."/>
            <person name="Fabio R."/>
            <person name="Monica P."/>
            <person name="Olivier J."/>
            <person name="Enrico T."/>
            <person name="Nicola S."/>
        </authorList>
    </citation>
    <scope>NUCLEOTIDE SEQUENCE [LARGE SCALE GENOMIC DNA]</scope>
    <source>
        <strain evidence="7 8">DSM 44572</strain>
    </source>
</reference>
<dbReference type="PRINTS" id="PR00455">
    <property type="entry name" value="HTHTETR"/>
</dbReference>
<keyword evidence="3" id="KW-0804">Transcription</keyword>
<keyword evidence="1" id="KW-0805">Transcription regulation</keyword>
<keyword evidence="2 4" id="KW-0238">DNA-binding</keyword>
<proteinExistence type="predicted"/>
<evidence type="ECO:0000256" key="5">
    <source>
        <dbReference type="SAM" id="MobiDB-lite"/>
    </source>
</evidence>
<organism evidence="7 8">
    <name type="scientific">Mycobacterium palustre</name>
    <dbReference type="NCBI Taxonomy" id="153971"/>
    <lineage>
        <taxon>Bacteria</taxon>
        <taxon>Bacillati</taxon>
        <taxon>Actinomycetota</taxon>
        <taxon>Actinomycetes</taxon>
        <taxon>Mycobacteriales</taxon>
        <taxon>Mycobacteriaceae</taxon>
        <taxon>Mycobacterium</taxon>
        <taxon>Mycobacterium simiae complex</taxon>
    </lineage>
</organism>
<accession>A0A1X1ZSC1</accession>
<feature type="domain" description="HTH tetR-type" evidence="6">
    <location>
        <begin position="28"/>
        <end position="88"/>
    </location>
</feature>
<dbReference type="PANTHER" id="PTHR30055">
    <property type="entry name" value="HTH-TYPE TRANSCRIPTIONAL REGULATOR RUTR"/>
    <property type="match status" value="1"/>
</dbReference>
<feature type="DNA-binding region" description="H-T-H motif" evidence="4">
    <location>
        <begin position="51"/>
        <end position="70"/>
    </location>
</feature>
<dbReference type="InterPro" id="IPR001647">
    <property type="entry name" value="HTH_TetR"/>
</dbReference>
<evidence type="ECO:0000256" key="1">
    <source>
        <dbReference type="ARBA" id="ARBA00023015"/>
    </source>
</evidence>
<dbReference type="InterPro" id="IPR050109">
    <property type="entry name" value="HTH-type_TetR-like_transc_reg"/>
</dbReference>
<dbReference type="EMBL" id="LQPJ01000084">
    <property type="protein sequence ID" value="ORW26269.1"/>
    <property type="molecule type" value="Genomic_DNA"/>
</dbReference>
<evidence type="ECO:0000256" key="2">
    <source>
        <dbReference type="ARBA" id="ARBA00023125"/>
    </source>
</evidence>
<dbReference type="GO" id="GO:0000976">
    <property type="term" value="F:transcription cis-regulatory region binding"/>
    <property type="evidence" value="ECO:0007669"/>
    <property type="project" value="TreeGrafter"/>
</dbReference>
<dbReference type="STRING" id="153971.AWC19_04670"/>
<dbReference type="PROSITE" id="PS50977">
    <property type="entry name" value="HTH_TETR_2"/>
    <property type="match status" value="1"/>
</dbReference>
<dbReference type="OrthoDB" id="3474596at2"/>
<dbReference type="Pfam" id="PF00440">
    <property type="entry name" value="TetR_N"/>
    <property type="match status" value="1"/>
</dbReference>
<dbReference type="AlphaFoldDB" id="A0A1X1ZSC1"/>
<name>A0A1X1ZSC1_9MYCO</name>
<sequence length="213" mass="23773">MQSKDPQGSPPESWCPITASQRPKVRDSTTRDTLIDATIQVMVEEGYAAATSRRVAARAGVKPALVHYYFPTMDGLYLEVFRRGAAAYLARQREALASDRPLHALWETLVAPKDARLLLEFMGLANHRKEIRAEISAWQERWREMQITALNFIVREHGFDTTEFPPAGIAVIGAAIGRMLILERALGTSGGHDEAVALVNRFLDRYEMPAPKA</sequence>
<dbReference type="Gene3D" id="1.10.357.10">
    <property type="entry name" value="Tetracycline Repressor, domain 2"/>
    <property type="match status" value="1"/>
</dbReference>